<dbReference type="Gene3D" id="1.10.10.200">
    <property type="match status" value="1"/>
</dbReference>
<dbReference type="NCBIfam" id="TIGR01033">
    <property type="entry name" value="YebC/PmpR family DNA-binding transcriptional regulator"/>
    <property type="match status" value="1"/>
</dbReference>
<sequence length="251" mass="27513">MSGHSKWKTNKGKKGIADVKRGATFTKIIKEITIIAREGGNPDTNPRLRAIMQKAKEANMPSDNVKMAIKRGTGEIPGVVYETAMYEGYGPGGVAMMIEVLTDNKNRTSAEIRNIMSKKGGSFAGTGAVSWMFTMKGYFLIEKSQAKEDELMNTVLDSGAEDMKSDEKNYEVFCAPQNFEKVKQAIEAKGIKVQDAEVTMVPSSTIKVTGSDAKQLLSLIDALEGHDDVQQVYANFDIPDEIMEKIAAENE</sequence>
<organism evidence="9 10">
    <name type="scientific">Candidatus Sherwoodlollariibacterium unditelluris</name>
    <dbReference type="NCBI Taxonomy" id="1974757"/>
    <lineage>
        <taxon>Bacteria</taxon>
        <taxon>Pseudomonadati</taxon>
        <taxon>Candidatus Omnitrophota</taxon>
        <taxon>Candidatus Sherwoodlollariibacterium</taxon>
    </lineage>
</organism>
<evidence type="ECO:0000256" key="2">
    <source>
        <dbReference type="ARBA" id="ARBA00022490"/>
    </source>
</evidence>
<dbReference type="NCBIfam" id="NF001030">
    <property type="entry name" value="PRK00110.1"/>
    <property type="match status" value="1"/>
</dbReference>
<dbReference type="InterPro" id="IPR048300">
    <property type="entry name" value="TACO1_YebC-like_2nd/3rd_dom"/>
</dbReference>
<keyword evidence="2 6" id="KW-0963">Cytoplasm</keyword>
<feature type="domain" description="TACO1/YebC-like second and third" evidence="7">
    <location>
        <begin position="81"/>
        <end position="236"/>
    </location>
</feature>
<dbReference type="NCBIfam" id="NF009044">
    <property type="entry name" value="PRK12378.1"/>
    <property type="match status" value="1"/>
</dbReference>
<evidence type="ECO:0000313" key="9">
    <source>
        <dbReference type="EMBL" id="PIP18870.1"/>
    </source>
</evidence>
<gene>
    <name evidence="9" type="ORF">COX41_05985</name>
</gene>
<dbReference type="InterPro" id="IPR017856">
    <property type="entry name" value="Integrase-like_N"/>
</dbReference>
<feature type="domain" description="TACO1/YebC-like N-terminal" evidence="8">
    <location>
        <begin position="5"/>
        <end position="75"/>
    </location>
</feature>
<keyword evidence="4 6" id="KW-0238">DNA-binding</keyword>
<evidence type="ECO:0000256" key="1">
    <source>
        <dbReference type="ARBA" id="ARBA00008724"/>
    </source>
</evidence>
<evidence type="ECO:0000256" key="4">
    <source>
        <dbReference type="ARBA" id="ARBA00023125"/>
    </source>
</evidence>
<name>A0A2G9YI02_9BACT</name>
<proteinExistence type="inferred from homology"/>
<dbReference type="GO" id="GO:0003677">
    <property type="term" value="F:DNA binding"/>
    <property type="evidence" value="ECO:0007669"/>
    <property type="project" value="UniProtKB-UniRule"/>
</dbReference>
<dbReference type="EMBL" id="PCRK01000155">
    <property type="protein sequence ID" value="PIP18870.1"/>
    <property type="molecule type" value="Genomic_DNA"/>
</dbReference>
<comment type="subcellular location">
    <subcellularLocation>
        <location evidence="6">Cytoplasm</location>
    </subcellularLocation>
</comment>
<dbReference type="PANTHER" id="PTHR12532">
    <property type="entry name" value="TRANSLATIONAL ACTIVATOR OF CYTOCHROME C OXIDASE 1"/>
    <property type="match status" value="1"/>
</dbReference>
<evidence type="ECO:0000256" key="3">
    <source>
        <dbReference type="ARBA" id="ARBA00023015"/>
    </source>
</evidence>
<evidence type="ECO:0000256" key="5">
    <source>
        <dbReference type="ARBA" id="ARBA00023163"/>
    </source>
</evidence>
<reference evidence="9 10" key="1">
    <citation type="submission" date="2017-09" db="EMBL/GenBank/DDBJ databases">
        <title>Depth-based differentiation of microbial function through sediment-hosted aquifers and enrichment of novel symbionts in the deep terrestrial subsurface.</title>
        <authorList>
            <person name="Probst A.J."/>
            <person name="Ladd B."/>
            <person name="Jarett J.K."/>
            <person name="Geller-Mcgrath D.E."/>
            <person name="Sieber C.M."/>
            <person name="Emerson J.B."/>
            <person name="Anantharaman K."/>
            <person name="Thomas B.C."/>
            <person name="Malmstrom R."/>
            <person name="Stieglmeier M."/>
            <person name="Klingl A."/>
            <person name="Woyke T."/>
            <person name="Ryan C.M."/>
            <person name="Banfield J.F."/>
        </authorList>
    </citation>
    <scope>NUCLEOTIDE SEQUENCE [LARGE SCALE GENOMIC DNA]</scope>
    <source>
        <strain evidence="9">CG23_combo_of_CG06-09_8_20_14_all_41_10</strain>
    </source>
</reference>
<dbReference type="GO" id="GO:0005829">
    <property type="term" value="C:cytosol"/>
    <property type="evidence" value="ECO:0007669"/>
    <property type="project" value="TreeGrafter"/>
</dbReference>
<evidence type="ECO:0000259" key="8">
    <source>
        <dbReference type="Pfam" id="PF20772"/>
    </source>
</evidence>
<comment type="caution">
    <text evidence="9">The sequence shown here is derived from an EMBL/GenBank/DDBJ whole genome shotgun (WGS) entry which is preliminary data.</text>
</comment>
<dbReference type="AlphaFoldDB" id="A0A2G9YI02"/>
<evidence type="ECO:0000259" key="7">
    <source>
        <dbReference type="Pfam" id="PF01709"/>
    </source>
</evidence>
<dbReference type="Gene3D" id="3.30.70.980">
    <property type="match status" value="2"/>
</dbReference>
<dbReference type="Pfam" id="PF01709">
    <property type="entry name" value="Transcrip_reg"/>
    <property type="match status" value="1"/>
</dbReference>
<evidence type="ECO:0000313" key="10">
    <source>
        <dbReference type="Proteomes" id="UP000231292"/>
    </source>
</evidence>
<dbReference type="PANTHER" id="PTHR12532:SF6">
    <property type="entry name" value="TRANSCRIPTIONAL REGULATORY PROTEIN YEBC-RELATED"/>
    <property type="match status" value="1"/>
</dbReference>
<accession>A0A2G9YI02</accession>
<dbReference type="HAMAP" id="MF_00693">
    <property type="entry name" value="Transcrip_reg_TACO1"/>
    <property type="match status" value="1"/>
</dbReference>
<protein>
    <recommendedName>
        <fullName evidence="6">Probable transcriptional regulatory protein COX41_05985</fullName>
    </recommendedName>
</protein>
<dbReference type="InterPro" id="IPR002876">
    <property type="entry name" value="Transcrip_reg_TACO1-like"/>
</dbReference>
<dbReference type="FunFam" id="3.30.70.980:FF:000002">
    <property type="entry name" value="Probable transcriptional regulatory protein YebC"/>
    <property type="match status" value="1"/>
</dbReference>
<dbReference type="Pfam" id="PF20772">
    <property type="entry name" value="TACO1_YebC_N"/>
    <property type="match status" value="1"/>
</dbReference>
<comment type="similarity">
    <text evidence="1 6">Belongs to the TACO1 family.</text>
</comment>
<keyword evidence="3 6" id="KW-0805">Transcription regulation</keyword>
<dbReference type="SUPFAM" id="SSF75625">
    <property type="entry name" value="YebC-like"/>
    <property type="match status" value="1"/>
</dbReference>
<dbReference type="InterPro" id="IPR026564">
    <property type="entry name" value="Transcrip_reg_TACO1-like_dom3"/>
</dbReference>
<dbReference type="GO" id="GO:0006355">
    <property type="term" value="P:regulation of DNA-templated transcription"/>
    <property type="evidence" value="ECO:0007669"/>
    <property type="project" value="UniProtKB-UniRule"/>
</dbReference>
<keyword evidence="5 6" id="KW-0804">Transcription</keyword>
<dbReference type="InterPro" id="IPR029072">
    <property type="entry name" value="YebC-like"/>
</dbReference>
<dbReference type="InterPro" id="IPR049083">
    <property type="entry name" value="TACO1_YebC_N"/>
</dbReference>
<evidence type="ECO:0000256" key="6">
    <source>
        <dbReference type="HAMAP-Rule" id="MF_00693"/>
    </source>
</evidence>
<dbReference type="FunFam" id="1.10.10.200:FF:000002">
    <property type="entry name" value="Probable transcriptional regulatory protein CLM62_37755"/>
    <property type="match status" value="1"/>
</dbReference>
<dbReference type="Proteomes" id="UP000231292">
    <property type="component" value="Unassembled WGS sequence"/>
</dbReference>